<evidence type="ECO:0000313" key="4">
    <source>
        <dbReference type="Ensembl" id="ENSECRP00000033308.1"/>
    </source>
</evidence>
<feature type="compositionally biased region" description="Basic and acidic residues" evidence="2">
    <location>
        <begin position="108"/>
        <end position="121"/>
    </location>
</feature>
<feature type="region of interest" description="Disordered" evidence="2">
    <location>
        <begin position="833"/>
        <end position="865"/>
    </location>
</feature>
<dbReference type="GO" id="GO:0008286">
    <property type="term" value="P:insulin receptor signaling pathway"/>
    <property type="evidence" value="ECO:0007669"/>
    <property type="project" value="TreeGrafter"/>
</dbReference>
<feature type="region of interest" description="Disordered" evidence="2">
    <location>
        <begin position="108"/>
        <end position="194"/>
    </location>
</feature>
<feature type="compositionally biased region" description="Basic and acidic residues" evidence="2">
    <location>
        <begin position="1206"/>
        <end position="1217"/>
    </location>
</feature>
<keyword evidence="5" id="KW-1185">Reference proteome</keyword>
<feature type="compositionally biased region" description="Low complexity" evidence="2">
    <location>
        <begin position="1392"/>
        <end position="1409"/>
    </location>
</feature>
<dbReference type="GO" id="GO:0016020">
    <property type="term" value="C:membrane"/>
    <property type="evidence" value="ECO:0007669"/>
    <property type="project" value="TreeGrafter"/>
</dbReference>
<name>A0A8C4TNU7_ERPCA</name>
<feature type="compositionally biased region" description="Polar residues" evidence="2">
    <location>
        <begin position="606"/>
        <end position="617"/>
    </location>
</feature>
<feature type="compositionally biased region" description="Polar residues" evidence="2">
    <location>
        <begin position="1191"/>
        <end position="1205"/>
    </location>
</feature>
<dbReference type="SMART" id="SM00320">
    <property type="entry name" value="WD40"/>
    <property type="match status" value="6"/>
</dbReference>
<dbReference type="GO" id="GO:0005829">
    <property type="term" value="C:cytosol"/>
    <property type="evidence" value="ECO:0007669"/>
    <property type="project" value="TreeGrafter"/>
</dbReference>
<feature type="region of interest" description="Disordered" evidence="2">
    <location>
        <begin position="883"/>
        <end position="940"/>
    </location>
</feature>
<sequence>MGKEMKCILCETVYSSKQEIEEHMRSMLHHRELENLKGRDCDHECRVCRVTVVGLTAYASHISSELHKDKVELQEREGIAVGEKYVEREYFDKELVKLIEKRRHELRKEEELRRRNAEQEAKNLQNRPAERFNYSQTRRADFHQTQPRDWAWERNSYPSDHQGNHPHSSFSHNPKTHSGGSRSSSRWNQDGASSNWKFQNSDHYGHWHTNSKQSSWSNGRNSGWPQKGSGNLHSWNSSDVSGTWGSDSWNFSSFPHQREHTKKNTNYQRGQYSWGWRDGCQGPNQENESNCFDFTHDNIPNAASFHFSSNGKSNVRSSSNTTRDKMHRWAPYPPAKAQETSVEVNHSKKNDEFCANTQTPSLPSDSSLRRDSSDLRETLSATACEEPSVNLDCNAFPLSNVYEQKNHHKQQISSSKNENSTTVQASQSPFMKDLQSRDMSNKANSEWEKSSNFNFKERILSLKAVNQEANQGNFNIQRTLNYKSLLNRSQDQDNSLKEMLLKAKEVLSSGNVRNILAAPSVEVPAIASTPLPPETRETCIDNTTETSIYATKNKNEEIFTDSLKESLITNNKSPGMHFVVSPECAVSLANSKAVSPSPFVPSLSSATTNEAPENSGISDMASLEDKNSEMRNTNASSESSIQELDHVADRDFQQAASLNPVGPIASDLNKLELPASLRRDLTRHITSKNKAGTHEPNLNIARRIRNISGHRKSESEKESVLKPTLRQLISSSGGRRNVDWDQVYQQVSRKKQEQGKGLPRFGIEMVPPVQQDLNDLCSEEPEPELELSSLEGFQWEGISDTAPASSRKRSLSESSMATDRAGSIYNLFSGRQASDHKNDVHSENAPTRSPVHLTERESSSPGLQDLPFIKKELNNMPAEQYQPGQVSAVEEDSNNATQGQDSMEGDSSCTSGAEQNDNQGLGKKRRAGTDAPTPEIPNLEITSKRRKIKLKKERSQVEQLLNISLKEEELTKSLEGVDSNLLQARAALQHAYIEVQRLLMLKQQMTVEMGTLRSKRIAVLQGLQENYDGPEPFLECRNQLDAPLATTLPSMFLSPAVMDTIPTSTEHLQQNPCASLLSPGATPSSLYSDISGAASTSQQRYFKQEPGIESNSNLQNTTEVLSAVSLSVKDNPEAKVSVYPKIVHTVSLAGNEGESLALNLNWNKRSPVSTSPGWSKPKDNVEKMQDIPLPVNTSPFANQEKNNIQQKKDLKDLPRKNSDLQLVHTEIPLTIESRSGKRIKKLKKKKDLHKANERQNNSDTEQDSDISRPKRKSKGGKKNVKDSKVSTSSCFAQLQEEPKLTPGSEIEQQGSSDSDSSLEMIELPPAKLEVVDLNSSGSGEDNPNSMLNSNKASISASDSRDENQKLGCDEVSSTSELMASTVGLTKAVETQSSVSSAKGSKNSSEVSSEPGEEDEPTEGSFEGHQGAVNAMQIHSGLLYTCSGDKTARVFNLITRKCIAVFEGHSSKVNCLCVVQISRRPIQLYTGSSDHTVRCYNVKTKEFRDEFCLLDRVLCLHNRWRMLFAGLANGTVVAFNLKSNKQMDVFECHSPRAVSCISSAQEGARKILLVGSYDSTISVRDANSGLLLRTLEGHTKTVLCMKVVNDLVFSGSSDQSVHAHNIHTGELVRIYKGHSHAVTVVNVLGKVMVTACLDKLVRVYELQSHDRLQIYGGHNDMVMCMTVHKSMIYTGCYDGSIQAVKLNLMQNYRCWWHGCSFIFGVVQHLIHHLLTDHISPNFQMLKCKWKNCDGVFTAKNWSKQDVPKHMKKHAEEESKVDP</sequence>
<dbReference type="PANTHER" id="PTHR14435">
    <property type="entry name" value="ZINC FINGER PROTEIN 106"/>
    <property type="match status" value="1"/>
</dbReference>
<keyword evidence="1" id="KW-0862">Zinc</keyword>
<feature type="compositionally biased region" description="Basic and acidic residues" evidence="2">
    <location>
        <begin position="1358"/>
        <end position="1368"/>
    </location>
</feature>
<feature type="region of interest" description="Disordered" evidence="2">
    <location>
        <begin position="406"/>
        <end position="430"/>
    </location>
</feature>
<dbReference type="PROSITE" id="PS50157">
    <property type="entry name" value="ZINC_FINGER_C2H2_2"/>
    <property type="match status" value="1"/>
</dbReference>
<dbReference type="InterPro" id="IPR036322">
    <property type="entry name" value="WD40_repeat_dom_sf"/>
</dbReference>
<evidence type="ECO:0000256" key="2">
    <source>
        <dbReference type="SAM" id="MobiDB-lite"/>
    </source>
</evidence>
<evidence type="ECO:0000259" key="3">
    <source>
        <dbReference type="PROSITE" id="PS50157"/>
    </source>
</evidence>
<feature type="region of interest" description="Disordered" evidence="2">
    <location>
        <begin position="596"/>
        <end position="619"/>
    </location>
</feature>
<feature type="region of interest" description="Disordered" evidence="2">
    <location>
        <begin position="1238"/>
        <end position="1317"/>
    </location>
</feature>
<reference evidence="4" key="2">
    <citation type="submission" date="2025-08" db="UniProtKB">
        <authorList>
            <consortium name="Ensembl"/>
        </authorList>
    </citation>
    <scope>IDENTIFICATION</scope>
</reference>
<feature type="compositionally biased region" description="Polar residues" evidence="2">
    <location>
        <begin position="1333"/>
        <end position="1357"/>
    </location>
</feature>
<dbReference type="Gene3D" id="2.130.10.10">
    <property type="entry name" value="YVTN repeat-like/Quinoprotein amine dehydrogenase"/>
    <property type="match status" value="2"/>
</dbReference>
<proteinExistence type="predicted"/>
<reference evidence="4" key="3">
    <citation type="submission" date="2025-09" db="UniProtKB">
        <authorList>
            <consortium name="Ensembl"/>
        </authorList>
    </citation>
    <scope>IDENTIFICATION</scope>
</reference>
<feature type="compositionally biased region" description="Basic residues" evidence="2">
    <location>
        <begin position="1238"/>
        <end position="1248"/>
    </location>
</feature>
<feature type="region of interest" description="Disordered" evidence="2">
    <location>
        <begin position="207"/>
        <end position="235"/>
    </location>
</feature>
<feature type="compositionally biased region" description="Basic residues" evidence="2">
    <location>
        <begin position="1269"/>
        <end position="1278"/>
    </location>
</feature>
<dbReference type="Ensembl" id="ENSECRT00000034036.1">
    <property type="protein sequence ID" value="ENSECRP00000033308.1"/>
    <property type="gene ID" value="ENSECRG00000022544.1"/>
</dbReference>
<feature type="region of interest" description="Disordered" evidence="2">
    <location>
        <begin position="1332"/>
        <end position="1372"/>
    </location>
</feature>
<dbReference type="GO" id="GO:0017124">
    <property type="term" value="F:SH3 domain binding"/>
    <property type="evidence" value="ECO:0007669"/>
    <property type="project" value="TreeGrafter"/>
</dbReference>
<feature type="compositionally biased region" description="Polar residues" evidence="2">
    <location>
        <begin position="894"/>
        <end position="919"/>
    </location>
</feature>
<dbReference type="InterPro" id="IPR042622">
    <property type="entry name" value="Znf106"/>
</dbReference>
<feature type="domain" description="C2H2-type" evidence="3">
    <location>
        <begin position="5"/>
        <end position="34"/>
    </location>
</feature>
<dbReference type="InterPro" id="IPR015943">
    <property type="entry name" value="WD40/YVTN_repeat-like_dom_sf"/>
</dbReference>
<feature type="region of interest" description="Disordered" evidence="2">
    <location>
        <begin position="1188"/>
        <end position="1217"/>
    </location>
</feature>
<feature type="compositionally biased region" description="Basic and acidic residues" evidence="2">
    <location>
        <begin position="833"/>
        <end position="842"/>
    </location>
</feature>
<feature type="compositionally biased region" description="Polar residues" evidence="2">
    <location>
        <begin position="411"/>
        <end position="429"/>
    </location>
</feature>
<keyword evidence="1" id="KW-0479">Metal-binding</keyword>
<feature type="compositionally biased region" description="Polar residues" evidence="2">
    <location>
        <begin position="156"/>
        <end position="194"/>
    </location>
</feature>
<protein>
    <recommendedName>
        <fullName evidence="3">C2H2-type domain-containing protein</fullName>
    </recommendedName>
</protein>
<feature type="compositionally biased region" description="Polar residues" evidence="2">
    <location>
        <begin position="1306"/>
        <end position="1317"/>
    </location>
</feature>
<dbReference type="InterPro" id="IPR001680">
    <property type="entry name" value="WD40_rpt"/>
</dbReference>
<feature type="compositionally biased region" description="Low complexity" evidence="2">
    <location>
        <begin position="596"/>
        <end position="605"/>
    </location>
</feature>
<dbReference type="Pfam" id="PF00400">
    <property type="entry name" value="WD40"/>
    <property type="match status" value="4"/>
</dbReference>
<accession>A0A8C4TNU7</accession>
<feature type="compositionally biased region" description="Basic and acidic residues" evidence="2">
    <location>
        <begin position="711"/>
        <end position="720"/>
    </location>
</feature>
<feature type="region of interest" description="Disordered" evidence="2">
    <location>
        <begin position="774"/>
        <end position="817"/>
    </location>
</feature>
<dbReference type="GeneTree" id="ENSGT00940000157336"/>
<dbReference type="SUPFAM" id="SSF50978">
    <property type="entry name" value="WD40 repeat-like"/>
    <property type="match status" value="1"/>
</dbReference>
<feature type="region of interest" description="Disordered" evidence="2">
    <location>
        <begin position="1390"/>
        <end position="1423"/>
    </location>
</feature>
<dbReference type="Proteomes" id="UP000694620">
    <property type="component" value="Chromosome 16"/>
</dbReference>
<feature type="region of interest" description="Disordered" evidence="2">
    <location>
        <begin position="305"/>
        <end position="374"/>
    </location>
</feature>
<keyword evidence="1" id="KW-0863">Zinc-finger</keyword>
<feature type="compositionally biased region" description="Polar residues" evidence="2">
    <location>
        <begin position="133"/>
        <end position="147"/>
    </location>
</feature>
<evidence type="ECO:0000256" key="1">
    <source>
        <dbReference type="PROSITE-ProRule" id="PRU00042"/>
    </source>
</evidence>
<dbReference type="GO" id="GO:0008270">
    <property type="term" value="F:zinc ion binding"/>
    <property type="evidence" value="ECO:0007669"/>
    <property type="project" value="UniProtKB-KW"/>
</dbReference>
<dbReference type="PROSITE" id="PS00028">
    <property type="entry name" value="ZINC_FINGER_C2H2_1"/>
    <property type="match status" value="2"/>
</dbReference>
<dbReference type="FunFam" id="2.130.10.10:FF:000114">
    <property type="entry name" value="zinc finger protein 106 isoform X1"/>
    <property type="match status" value="1"/>
</dbReference>
<reference evidence="4" key="1">
    <citation type="submission" date="2021-06" db="EMBL/GenBank/DDBJ databases">
        <authorList>
            <consortium name="Wellcome Sanger Institute Data Sharing"/>
        </authorList>
    </citation>
    <scope>NUCLEOTIDE SEQUENCE [LARGE SCALE GENOMIC DNA]</scope>
</reference>
<feature type="region of interest" description="Disordered" evidence="2">
    <location>
        <begin position="707"/>
        <end position="728"/>
    </location>
</feature>
<dbReference type="PANTHER" id="PTHR14435:SF2">
    <property type="entry name" value="ZINC FINGER PROTEIN 106"/>
    <property type="match status" value="1"/>
</dbReference>
<dbReference type="GO" id="GO:0003723">
    <property type="term" value="F:RNA binding"/>
    <property type="evidence" value="ECO:0007669"/>
    <property type="project" value="InterPro"/>
</dbReference>
<evidence type="ECO:0000313" key="5">
    <source>
        <dbReference type="Proteomes" id="UP000694620"/>
    </source>
</evidence>
<dbReference type="SMART" id="SM00355">
    <property type="entry name" value="ZnF_C2H2"/>
    <property type="match status" value="4"/>
</dbReference>
<dbReference type="CDD" id="cd00200">
    <property type="entry name" value="WD40"/>
    <property type="match status" value="1"/>
</dbReference>
<dbReference type="InterPro" id="IPR013087">
    <property type="entry name" value="Znf_C2H2_type"/>
</dbReference>
<feature type="compositionally biased region" description="Low complexity" evidence="2">
    <location>
        <begin position="308"/>
        <end position="320"/>
    </location>
</feature>
<organism evidence="4 5">
    <name type="scientific">Erpetoichthys calabaricus</name>
    <name type="common">Rope fish</name>
    <name type="synonym">Calamoichthys calabaricus</name>
    <dbReference type="NCBI Taxonomy" id="27687"/>
    <lineage>
        <taxon>Eukaryota</taxon>
        <taxon>Metazoa</taxon>
        <taxon>Chordata</taxon>
        <taxon>Craniata</taxon>
        <taxon>Vertebrata</taxon>
        <taxon>Euteleostomi</taxon>
        <taxon>Actinopterygii</taxon>
        <taxon>Polypteriformes</taxon>
        <taxon>Polypteridae</taxon>
        <taxon>Erpetoichthys</taxon>
    </lineage>
</organism>